<evidence type="ECO:0000313" key="9">
    <source>
        <dbReference type="EMBL" id="GFS03693.1"/>
    </source>
</evidence>
<feature type="transmembrane region" description="Helical" evidence="7">
    <location>
        <begin position="176"/>
        <end position="199"/>
    </location>
</feature>
<evidence type="ECO:0000256" key="8">
    <source>
        <dbReference type="SAM" id="SignalP"/>
    </source>
</evidence>
<keyword evidence="5 7" id="KW-1133">Transmembrane helix</keyword>
<evidence type="ECO:0000256" key="7">
    <source>
        <dbReference type="SAM" id="Phobius"/>
    </source>
</evidence>
<dbReference type="Pfam" id="PF09451">
    <property type="entry name" value="ATG27"/>
    <property type="match status" value="1"/>
</dbReference>
<keyword evidence="4" id="KW-0653">Protein transport</keyword>
<feature type="chain" id="PRO_5043966131" evidence="8">
    <location>
        <begin position="23"/>
        <end position="240"/>
    </location>
</feature>
<evidence type="ECO:0000256" key="4">
    <source>
        <dbReference type="ARBA" id="ARBA00022927"/>
    </source>
</evidence>
<organism evidence="9 10">
    <name type="scientific">Elysia marginata</name>
    <dbReference type="NCBI Taxonomy" id="1093978"/>
    <lineage>
        <taxon>Eukaryota</taxon>
        <taxon>Metazoa</taxon>
        <taxon>Spiralia</taxon>
        <taxon>Lophotrochozoa</taxon>
        <taxon>Mollusca</taxon>
        <taxon>Gastropoda</taxon>
        <taxon>Heterobranchia</taxon>
        <taxon>Euthyneura</taxon>
        <taxon>Panpulmonata</taxon>
        <taxon>Sacoglossa</taxon>
        <taxon>Placobranchoidea</taxon>
        <taxon>Plakobranchidae</taxon>
        <taxon>Elysia</taxon>
    </lineage>
</organism>
<dbReference type="Proteomes" id="UP000762676">
    <property type="component" value="Unassembled WGS sequence"/>
</dbReference>
<accession>A0AAV4HZV3</accession>
<evidence type="ECO:0000256" key="2">
    <source>
        <dbReference type="ARBA" id="ARBA00022692"/>
    </source>
</evidence>
<dbReference type="InterPro" id="IPR009011">
    <property type="entry name" value="Man6P_isomerase_rcpt-bd_dom_sf"/>
</dbReference>
<evidence type="ECO:0000256" key="6">
    <source>
        <dbReference type="ARBA" id="ARBA00023136"/>
    </source>
</evidence>
<evidence type="ECO:0000256" key="3">
    <source>
        <dbReference type="ARBA" id="ARBA00022729"/>
    </source>
</evidence>
<keyword evidence="4" id="KW-0813">Transport</keyword>
<protein>
    <submittedName>
        <fullName evidence="9">Cation-dependent mannose-6-phosphate receptor</fullName>
    </submittedName>
</protein>
<dbReference type="EMBL" id="BMAT01002286">
    <property type="protein sequence ID" value="GFS03693.1"/>
    <property type="molecule type" value="Genomic_DNA"/>
</dbReference>
<comment type="subcellular location">
    <subcellularLocation>
        <location evidence="1">Preautophagosomal structure membrane</location>
        <topology evidence="1">Single-pass type I membrane protein</topology>
    </subcellularLocation>
</comment>
<feature type="signal peptide" evidence="8">
    <location>
        <begin position="1"/>
        <end position="22"/>
    </location>
</feature>
<evidence type="ECO:0000313" key="10">
    <source>
        <dbReference type="Proteomes" id="UP000762676"/>
    </source>
</evidence>
<dbReference type="Gene3D" id="2.70.130.10">
    <property type="entry name" value="Mannose-6-phosphate receptor binding domain"/>
    <property type="match status" value="1"/>
</dbReference>
<feature type="transmembrane region" description="Helical" evidence="7">
    <location>
        <begin position="211"/>
        <end position="229"/>
    </location>
</feature>
<reference evidence="9 10" key="1">
    <citation type="journal article" date="2021" name="Elife">
        <title>Chloroplast acquisition without the gene transfer in kleptoplastic sea slugs, Plakobranchus ocellatus.</title>
        <authorList>
            <person name="Maeda T."/>
            <person name="Takahashi S."/>
            <person name="Yoshida T."/>
            <person name="Shimamura S."/>
            <person name="Takaki Y."/>
            <person name="Nagai Y."/>
            <person name="Toyoda A."/>
            <person name="Suzuki Y."/>
            <person name="Arimoto A."/>
            <person name="Ishii H."/>
            <person name="Satoh N."/>
            <person name="Nishiyama T."/>
            <person name="Hasebe M."/>
            <person name="Maruyama T."/>
            <person name="Minagawa J."/>
            <person name="Obokata J."/>
            <person name="Shigenobu S."/>
        </authorList>
    </citation>
    <scope>NUCLEOTIDE SEQUENCE [LARGE SCALE GENOMIC DNA]</scope>
</reference>
<dbReference type="AlphaFoldDB" id="A0AAV4HZV3"/>
<dbReference type="InterPro" id="IPR018939">
    <property type="entry name" value="Autophagy-rel_prot_27"/>
</dbReference>
<proteinExistence type="predicted"/>
<gene>
    <name evidence="9" type="ORF">ElyMa_001156000</name>
</gene>
<name>A0AAV4HZV3_9GAST</name>
<sequence>MFWASASLVGVLSILVLTSAQGQIKECNYDADTCGCKTDKGYISLNKYADKPLYVLDASMGYEYHWNPCKDFTMGKTTAACIQHLPAGDDYDCGAHKSTKSSAQNGHATFQLDAGDGQRHSTIDCICKENSVDVFEFQGEFPPGTYDFQLSGDSCCPGAAPPPSSGKSEGLSPGSIILIIFMCAVVVYLLGGLGFQIGVRKAKGKESLPHIIFWTSLPGLIKAGFLFTFRCGKDAGYQKI</sequence>
<comment type="caution">
    <text evidence="9">The sequence shown here is derived from an EMBL/GenBank/DDBJ whole genome shotgun (WGS) entry which is preliminary data.</text>
</comment>
<dbReference type="GO" id="GO:0005802">
    <property type="term" value="C:trans-Golgi network"/>
    <property type="evidence" value="ECO:0007669"/>
    <property type="project" value="TreeGrafter"/>
</dbReference>
<keyword evidence="9" id="KW-0675">Receptor</keyword>
<keyword evidence="6 7" id="KW-0472">Membrane</keyword>
<evidence type="ECO:0000256" key="1">
    <source>
        <dbReference type="ARBA" id="ARBA00004472"/>
    </source>
</evidence>
<keyword evidence="3 8" id="KW-0732">Signal</keyword>
<keyword evidence="2 7" id="KW-0812">Transmembrane</keyword>
<dbReference type="PANTHER" id="PTHR15071:SF0">
    <property type="entry name" value="MANNOSE 6-PHOSPHATE RECEPTOR-LIKE PROTEIN 1"/>
    <property type="match status" value="1"/>
</dbReference>
<evidence type="ECO:0000256" key="5">
    <source>
        <dbReference type="ARBA" id="ARBA00022989"/>
    </source>
</evidence>
<dbReference type="GO" id="GO:0000139">
    <property type="term" value="C:Golgi membrane"/>
    <property type="evidence" value="ECO:0007669"/>
    <property type="project" value="UniProtKB-SubCell"/>
</dbReference>
<keyword evidence="10" id="KW-1185">Reference proteome</keyword>
<dbReference type="GO" id="GO:0034045">
    <property type="term" value="C:phagophore assembly site membrane"/>
    <property type="evidence" value="ECO:0007669"/>
    <property type="project" value="UniProtKB-SubCell"/>
</dbReference>
<dbReference type="GO" id="GO:0015031">
    <property type="term" value="P:protein transport"/>
    <property type="evidence" value="ECO:0007669"/>
    <property type="project" value="UniProtKB-KW"/>
</dbReference>
<dbReference type="PANTHER" id="PTHR15071">
    <property type="entry name" value="MANNOSE-6-PHOSPHATE RECEPTOR FAMILY MEMBER"/>
    <property type="match status" value="1"/>
</dbReference>